<dbReference type="EMBL" id="OZ021739">
    <property type="protein sequence ID" value="CAK9322766.1"/>
    <property type="molecule type" value="Genomic_DNA"/>
</dbReference>
<keyword evidence="8" id="KW-1185">Reference proteome</keyword>
<feature type="signal peptide" evidence="5">
    <location>
        <begin position="1"/>
        <end position="26"/>
    </location>
</feature>
<accession>A0ABP0YTB0</accession>
<comment type="similarity">
    <text evidence="2">Belongs to the strictosidine synthase family.</text>
</comment>
<keyword evidence="4" id="KW-0325">Glycoprotein</keyword>
<evidence type="ECO:0000256" key="1">
    <source>
        <dbReference type="ARBA" id="ARBA00004116"/>
    </source>
</evidence>
<keyword evidence="3" id="KW-0926">Vacuole</keyword>
<evidence type="ECO:0000256" key="4">
    <source>
        <dbReference type="ARBA" id="ARBA00023180"/>
    </source>
</evidence>
<evidence type="ECO:0000313" key="7">
    <source>
        <dbReference type="EMBL" id="CAK9322766.1"/>
    </source>
</evidence>
<dbReference type="Gene3D" id="2.120.10.30">
    <property type="entry name" value="TolB, C-terminal domain"/>
    <property type="match status" value="1"/>
</dbReference>
<evidence type="ECO:0000259" key="6">
    <source>
        <dbReference type="Pfam" id="PF03088"/>
    </source>
</evidence>
<protein>
    <recommendedName>
        <fullName evidence="6">Strictosidine synthase conserved region domain-containing protein</fullName>
    </recommendedName>
</protein>
<dbReference type="PANTHER" id="PTHR10426">
    <property type="entry name" value="STRICTOSIDINE SYNTHASE-RELATED"/>
    <property type="match status" value="1"/>
</dbReference>
<feature type="domain" description="Strictosidine synthase conserved region" evidence="6">
    <location>
        <begin position="168"/>
        <end position="254"/>
    </location>
</feature>
<gene>
    <name evidence="7" type="ORF">CITCOLO1_LOCUS14929</name>
</gene>
<keyword evidence="5" id="KW-0732">Signal</keyword>
<dbReference type="InterPro" id="IPR011042">
    <property type="entry name" value="6-blade_b-propeller_TolB-like"/>
</dbReference>
<organism evidence="7 8">
    <name type="scientific">Citrullus colocynthis</name>
    <name type="common">colocynth</name>
    <dbReference type="NCBI Taxonomy" id="252529"/>
    <lineage>
        <taxon>Eukaryota</taxon>
        <taxon>Viridiplantae</taxon>
        <taxon>Streptophyta</taxon>
        <taxon>Embryophyta</taxon>
        <taxon>Tracheophyta</taxon>
        <taxon>Spermatophyta</taxon>
        <taxon>Magnoliopsida</taxon>
        <taxon>eudicotyledons</taxon>
        <taxon>Gunneridae</taxon>
        <taxon>Pentapetalae</taxon>
        <taxon>rosids</taxon>
        <taxon>fabids</taxon>
        <taxon>Cucurbitales</taxon>
        <taxon>Cucurbitaceae</taxon>
        <taxon>Benincaseae</taxon>
        <taxon>Citrullus</taxon>
    </lineage>
</organism>
<name>A0ABP0YTB0_9ROSI</name>
<evidence type="ECO:0000256" key="2">
    <source>
        <dbReference type="ARBA" id="ARBA00009191"/>
    </source>
</evidence>
<reference evidence="7 8" key="1">
    <citation type="submission" date="2024-03" db="EMBL/GenBank/DDBJ databases">
        <authorList>
            <person name="Gkanogiannis A."/>
            <person name="Becerra Lopez-Lavalle L."/>
        </authorList>
    </citation>
    <scope>NUCLEOTIDE SEQUENCE [LARGE SCALE GENOMIC DNA]</scope>
</reference>
<sequence length="381" mass="42184">MNSNLCLTATAVAAVFALLSINPTRFSPPPETTFDHRKTEYVAIHGGVGPESFAFDSAGGGPYTGISDGRIIKWLPEQQSWIDFAVTSPNRTGCEEREKEEKREERCGRPLGLRFKDGTGSGDGDDLYIADAYMGLLRVGANGGLAKKLDFQTEEDEVWKFGSLTFANGLDIDQLSGLIYFTDSSSHYQRRNFATAILSGDNSGRLMKYDPKTKQLSLLLGNLSFPNGVSLSKNSEFLLLAETTKCRILKYWLKTAKAGRYDVIAELPGFPDNIKTSHRGGFWVGIHSRKRGLLRFILAYPWIGKGLLKLPLSIDKLHSCLEKWIGNGGIGIRLSEEGEVMEIIEGKGELKWKSFSEVEEREDGVVWIGSINSPFATKIKI</sequence>
<evidence type="ECO:0000256" key="5">
    <source>
        <dbReference type="SAM" id="SignalP"/>
    </source>
</evidence>
<feature type="chain" id="PRO_5045430795" description="Strictosidine synthase conserved region domain-containing protein" evidence="5">
    <location>
        <begin position="27"/>
        <end position="381"/>
    </location>
</feature>
<comment type="subcellular location">
    <subcellularLocation>
        <location evidence="1">Vacuole</location>
    </subcellularLocation>
</comment>
<evidence type="ECO:0000313" key="8">
    <source>
        <dbReference type="Proteomes" id="UP001642487"/>
    </source>
</evidence>
<dbReference type="SUPFAM" id="SSF63829">
    <property type="entry name" value="Calcium-dependent phosphotriesterase"/>
    <property type="match status" value="1"/>
</dbReference>
<dbReference type="Pfam" id="PF03088">
    <property type="entry name" value="Str_synth"/>
    <property type="match status" value="1"/>
</dbReference>
<dbReference type="InterPro" id="IPR018119">
    <property type="entry name" value="Strictosidine_synth_cons-reg"/>
</dbReference>
<proteinExistence type="inferred from homology"/>
<dbReference type="Pfam" id="PF20067">
    <property type="entry name" value="SSL_N"/>
    <property type="match status" value="1"/>
</dbReference>
<dbReference type="Proteomes" id="UP001642487">
    <property type="component" value="Chromosome 5"/>
</dbReference>
<dbReference type="PANTHER" id="PTHR10426:SF79">
    <property type="entry name" value="PROTEIN STRICTOSIDINE SYNTHASE-LIKE 2"/>
    <property type="match status" value="1"/>
</dbReference>
<evidence type="ECO:0000256" key="3">
    <source>
        <dbReference type="ARBA" id="ARBA00022554"/>
    </source>
</evidence>